<sequence>MKCETPASYLVIKAPDATSMKPSTDNRDHRIHWHYVHITITDSTGRRHLLHFQAPAPAEHLCILQHPTNMETSCSYGLETHIPWCQPNDTTHCFITPAEHRPVPCKQATIEHRTG</sequence>
<name>A0A0A9B8A0_ARUDO</name>
<evidence type="ECO:0000313" key="1">
    <source>
        <dbReference type="EMBL" id="JAD60179.1"/>
    </source>
</evidence>
<accession>A0A0A9B8A0</accession>
<reference evidence="1" key="2">
    <citation type="journal article" date="2015" name="Data Brief">
        <title>Shoot transcriptome of the giant reed, Arundo donax.</title>
        <authorList>
            <person name="Barrero R.A."/>
            <person name="Guerrero F.D."/>
            <person name="Moolhuijzen P."/>
            <person name="Goolsby J.A."/>
            <person name="Tidwell J."/>
            <person name="Bellgard S.E."/>
            <person name="Bellgard M.I."/>
        </authorList>
    </citation>
    <scope>NUCLEOTIDE SEQUENCE</scope>
    <source>
        <tissue evidence="1">Shoot tissue taken approximately 20 cm above the soil surface</tissue>
    </source>
</reference>
<dbReference type="AlphaFoldDB" id="A0A0A9B8A0"/>
<protein>
    <submittedName>
        <fullName evidence="1">CRI4</fullName>
    </submittedName>
</protein>
<reference evidence="1" key="1">
    <citation type="submission" date="2014-09" db="EMBL/GenBank/DDBJ databases">
        <authorList>
            <person name="Magalhaes I.L.F."/>
            <person name="Oliveira U."/>
            <person name="Santos F.R."/>
            <person name="Vidigal T.H.D.A."/>
            <person name="Brescovit A.D."/>
            <person name="Santos A.J."/>
        </authorList>
    </citation>
    <scope>NUCLEOTIDE SEQUENCE</scope>
    <source>
        <tissue evidence="1">Shoot tissue taken approximately 20 cm above the soil surface</tissue>
    </source>
</reference>
<proteinExistence type="predicted"/>
<dbReference type="EMBL" id="GBRH01237716">
    <property type="protein sequence ID" value="JAD60179.1"/>
    <property type="molecule type" value="Transcribed_RNA"/>
</dbReference>
<organism evidence="1">
    <name type="scientific">Arundo donax</name>
    <name type="common">Giant reed</name>
    <name type="synonym">Donax arundinaceus</name>
    <dbReference type="NCBI Taxonomy" id="35708"/>
    <lineage>
        <taxon>Eukaryota</taxon>
        <taxon>Viridiplantae</taxon>
        <taxon>Streptophyta</taxon>
        <taxon>Embryophyta</taxon>
        <taxon>Tracheophyta</taxon>
        <taxon>Spermatophyta</taxon>
        <taxon>Magnoliopsida</taxon>
        <taxon>Liliopsida</taxon>
        <taxon>Poales</taxon>
        <taxon>Poaceae</taxon>
        <taxon>PACMAD clade</taxon>
        <taxon>Arundinoideae</taxon>
        <taxon>Arundineae</taxon>
        <taxon>Arundo</taxon>
    </lineage>
</organism>